<dbReference type="Proteomes" id="UP000248987">
    <property type="component" value="Unassembled WGS sequence"/>
</dbReference>
<feature type="transmembrane region" description="Helical" evidence="1">
    <location>
        <begin position="112"/>
        <end position="129"/>
    </location>
</feature>
<dbReference type="RefSeq" id="WP_066435973.1">
    <property type="nucleotide sequence ID" value="NZ_LZRN01000030.1"/>
</dbReference>
<evidence type="ECO:0000313" key="2">
    <source>
        <dbReference type="EMBL" id="RAJ26771.1"/>
    </source>
</evidence>
<accession>A0A1A7QXQ1</accession>
<dbReference type="OrthoDB" id="1143964at2"/>
<comment type="caution">
    <text evidence="2">The sequence shown here is derived from an EMBL/GenBank/DDBJ whole genome shotgun (WGS) entry which is preliminary data.</text>
</comment>
<dbReference type="STRING" id="49280.A9996_13440"/>
<proteinExistence type="predicted"/>
<evidence type="ECO:0008006" key="4">
    <source>
        <dbReference type="Google" id="ProtNLM"/>
    </source>
</evidence>
<feature type="transmembrane region" description="Helical" evidence="1">
    <location>
        <begin position="86"/>
        <end position="106"/>
    </location>
</feature>
<evidence type="ECO:0000256" key="1">
    <source>
        <dbReference type="SAM" id="Phobius"/>
    </source>
</evidence>
<keyword evidence="1" id="KW-0472">Membrane</keyword>
<feature type="transmembrane region" description="Helical" evidence="1">
    <location>
        <begin position="12"/>
        <end position="37"/>
    </location>
</feature>
<dbReference type="AlphaFoldDB" id="A0A1A7QXQ1"/>
<keyword evidence="3" id="KW-1185">Reference proteome</keyword>
<dbReference type="EMBL" id="QLLQ01000002">
    <property type="protein sequence ID" value="RAJ26771.1"/>
    <property type="molecule type" value="Genomic_DNA"/>
</dbReference>
<reference evidence="2 3" key="1">
    <citation type="submission" date="2018-06" db="EMBL/GenBank/DDBJ databases">
        <title>Genomic Encyclopedia of Archaeal and Bacterial Type Strains, Phase II (KMG-II): from individual species to whole genera.</title>
        <authorList>
            <person name="Goeker M."/>
        </authorList>
    </citation>
    <scope>NUCLEOTIDE SEQUENCE [LARGE SCALE GENOMIC DNA]</scope>
    <source>
        <strain evidence="2 3">DSM 12408</strain>
    </source>
</reference>
<sequence length="139" mass="15975">MNFTSTNKLPVYFWAVGIIALFWNAFGVYNYLIQAFMTEEQLTHLPKTNQVLHAGLPAWYVSAFAIAVFTGLIASIFLLIRKRLAYILFIISFLAIGVQQFYVMTVIIPRDIFLSLSSIVIAVYLVWFSKRAVAREWLK</sequence>
<organism evidence="2 3">
    <name type="scientific">Gelidibacter algens</name>
    <dbReference type="NCBI Taxonomy" id="49280"/>
    <lineage>
        <taxon>Bacteria</taxon>
        <taxon>Pseudomonadati</taxon>
        <taxon>Bacteroidota</taxon>
        <taxon>Flavobacteriia</taxon>
        <taxon>Flavobacteriales</taxon>
        <taxon>Flavobacteriaceae</taxon>
        <taxon>Gelidibacter</taxon>
    </lineage>
</organism>
<keyword evidence="1" id="KW-0812">Transmembrane</keyword>
<protein>
    <recommendedName>
        <fullName evidence="4">Sugar transporter</fullName>
    </recommendedName>
</protein>
<name>A0A1A7QXQ1_9FLAO</name>
<keyword evidence="1" id="KW-1133">Transmembrane helix</keyword>
<feature type="transmembrane region" description="Helical" evidence="1">
    <location>
        <begin position="57"/>
        <end position="79"/>
    </location>
</feature>
<evidence type="ECO:0000313" key="3">
    <source>
        <dbReference type="Proteomes" id="UP000248987"/>
    </source>
</evidence>
<gene>
    <name evidence="2" type="ORF">LX77_01026</name>
</gene>